<dbReference type="PROSITE" id="PS50111">
    <property type="entry name" value="CHEMOTAXIS_TRANSDUC_2"/>
    <property type="match status" value="1"/>
</dbReference>
<dbReference type="EMBL" id="AE009952">
    <property type="protein sequence ID" value="AAM86509.1"/>
    <property type="molecule type" value="Genomic_DNA"/>
</dbReference>
<dbReference type="DNASU" id="1147905"/>
<dbReference type="SUPFAM" id="SSF58104">
    <property type="entry name" value="Methyl-accepting chemotaxis protein (MCP) signaling domain"/>
    <property type="match status" value="1"/>
</dbReference>
<reference evidence="14" key="4">
    <citation type="submission" date="2016-05" db="EMBL/GenBank/DDBJ databases">
        <title>Reannotation of Yersinia pestis strain 91001 based on omics data.</title>
        <authorList>
            <person name="Yiqing M."/>
        </authorList>
    </citation>
    <scope>NUCLEOTIDE SEQUENCE</scope>
    <source>
        <strain evidence="14">91001</strain>
    </source>
</reference>
<dbReference type="SMART" id="SM00304">
    <property type="entry name" value="HAMP"/>
    <property type="match status" value="1"/>
</dbReference>
<accession>Q74WG0</accession>
<dbReference type="CDD" id="cd12913">
    <property type="entry name" value="PDC1_MCP_like"/>
    <property type="match status" value="1"/>
</dbReference>
<evidence type="ECO:0000313" key="15">
    <source>
        <dbReference type="Proteomes" id="UP000001019"/>
    </source>
</evidence>
<gene>
    <name evidence="14" type="primary">tar1</name>
    <name evidence="13" type="ordered locus">y2958</name>
    <name evidence="14" type="ordered locus">YP_0911</name>
</gene>
<evidence type="ECO:0000259" key="11">
    <source>
        <dbReference type="PROSITE" id="PS50111"/>
    </source>
</evidence>
<reference evidence="14" key="2">
    <citation type="submission" date="2003-04" db="EMBL/GenBank/DDBJ databases">
        <authorList>
            <person name="Song Y."/>
            <person name="Tong Z."/>
            <person name="Wang L."/>
            <person name="Han Y."/>
            <person name="Zhang J."/>
            <person name="Pei D."/>
            <person name="Wang J."/>
            <person name="Zhou D."/>
            <person name="Han Y."/>
            <person name="Pang X."/>
            <person name="Zhai J."/>
            <person name="Chen F."/>
            <person name="Qin H."/>
            <person name="Wang J."/>
            <person name="Li S."/>
            <person name="Guo Z."/>
            <person name="Ye C."/>
            <person name="Du Z."/>
            <person name="Lin W."/>
            <person name="Wang J."/>
            <person name="Yu J."/>
            <person name="Yang H."/>
            <person name="Wang J."/>
            <person name="Huang P."/>
            <person name="Yang R."/>
        </authorList>
    </citation>
    <scope>NUCLEOTIDE SEQUENCE</scope>
    <source>
        <strain evidence="14">91001</strain>
    </source>
</reference>
<evidence type="ECO:0000256" key="9">
    <source>
        <dbReference type="PROSITE-ProRule" id="PRU00284"/>
    </source>
</evidence>
<protein>
    <submittedName>
        <fullName evidence="13">Methyl-accepting chemotaxis transmembrane protein</fullName>
    </submittedName>
</protein>
<reference evidence="13 16" key="1">
    <citation type="journal article" date="2002" name="J. Bacteriol.">
        <title>Genome sequence of Yersinia pestis KIM.</title>
        <authorList>
            <person name="Deng W."/>
            <person name="Burland V."/>
            <person name="Plunkett G.III."/>
            <person name="Boutin A."/>
            <person name="Mayhew G.F."/>
            <person name="Liss P."/>
            <person name="Perna N.T."/>
            <person name="Rose D.J."/>
            <person name="Mau B."/>
            <person name="Zhou S."/>
            <person name="Schwartz D.C."/>
            <person name="Fetherston J.D."/>
            <person name="Lindler L.E."/>
            <person name="Brubaker R.R."/>
            <person name="Plana G.V."/>
            <person name="Straley S.C."/>
            <person name="McDonough K.A."/>
            <person name="Nilles M.L."/>
            <person name="Matson J.S."/>
            <person name="Blattner F.R."/>
            <person name="Perry R.D."/>
        </authorList>
    </citation>
    <scope>NUCLEOTIDE SEQUENCE [LARGE SCALE GENOMIC DNA]</scope>
    <source>
        <strain evidence="13">KIM</strain>
        <strain evidence="16">KIM10+ / Biovar Mediaevalis</strain>
    </source>
</reference>
<dbReference type="Pfam" id="PF02743">
    <property type="entry name" value="dCache_1"/>
    <property type="match status" value="1"/>
</dbReference>
<dbReference type="InterPro" id="IPR029151">
    <property type="entry name" value="Sensor-like_sf"/>
</dbReference>
<dbReference type="Pfam" id="PF00672">
    <property type="entry name" value="HAMP"/>
    <property type="match status" value="1"/>
</dbReference>
<dbReference type="AlphaFoldDB" id="Q8D017"/>
<dbReference type="Pfam" id="PF00015">
    <property type="entry name" value="MCPsignal"/>
    <property type="match status" value="1"/>
</dbReference>
<dbReference type="Gene3D" id="1.10.287.950">
    <property type="entry name" value="Methyl-accepting chemotaxis protein"/>
    <property type="match status" value="1"/>
</dbReference>
<dbReference type="InterPro" id="IPR051310">
    <property type="entry name" value="MCP_chemotaxis"/>
</dbReference>
<evidence type="ECO:0000256" key="6">
    <source>
        <dbReference type="ARBA" id="ARBA00023136"/>
    </source>
</evidence>
<evidence type="ECO:0000259" key="12">
    <source>
        <dbReference type="PROSITE" id="PS50885"/>
    </source>
</evidence>
<dbReference type="InterPro" id="IPR004089">
    <property type="entry name" value="MCPsignal_dom"/>
</dbReference>
<evidence type="ECO:0000256" key="1">
    <source>
        <dbReference type="ARBA" id="ARBA00004651"/>
    </source>
</evidence>
<comment type="subcellular location">
    <subcellularLocation>
        <location evidence="1">Cell membrane</location>
        <topology evidence="1">Multi-pass membrane protein</topology>
    </subcellularLocation>
</comment>
<sequence length="604" mass="62807">MFSFLLGHSMLDSIRSRILAACIIIVAGSLAINTFLNYSVANKYNNSAIDNTLTALTVSHSVSIAEWVASKTQMIMSLKDSALTADPLAALKQVAAAGGFINVYIGYADKTAIFSNPDGIPADYDPTGRPWYLQAVNAGKPVVTPPYIDAGTQQLVVTFAWSIVQDGVLKGVIAADVTMGSVIANVNAIHPTDNSFGMLIGADGTIIAHPETLLTLKPLADIAPNLNLQTLLTATVPVSTDISGSSKLLLAQAVPGTQWFTVVALDKSQATAGIHSLLTTSLVTLVIIIFISAGVIALITQRALTPLTHIQQAMDAISSGSADLTQRLPIEGRDEVAQIARSFNQFADKLSLVMAQIRGTSESVRVAANEIAAGNQDLSGRTESAAASLQQTSAALEQISATVAQSASAARQANNAVFSASEDASRGGDVITKVITTMESIEKASGKIGDITSVIDGIAFQTNILALNAAVEAARAGEQGRGFAVVAGEVRILAQRSAQAAKEIKALIESTVSSVASGSSQVRQASNAMTDIVSSVSDVTTIMSEITNAADEQMRGIHEINSAVAQLDTMVQQNAALVQESTAASAALQAQAADLTDTVNQFKI</sequence>
<keyword evidence="6 10" id="KW-0472">Membrane</keyword>
<feature type="domain" description="Methyl-accepting transducer" evidence="11">
    <location>
        <begin position="360"/>
        <end position="589"/>
    </location>
</feature>
<dbReference type="CDD" id="cd06225">
    <property type="entry name" value="HAMP"/>
    <property type="match status" value="1"/>
</dbReference>
<dbReference type="KEGG" id="ypm:YP_0911"/>
<evidence type="ECO:0000256" key="10">
    <source>
        <dbReference type="SAM" id="Phobius"/>
    </source>
</evidence>
<evidence type="ECO:0000256" key="3">
    <source>
        <dbReference type="ARBA" id="ARBA00022500"/>
    </source>
</evidence>
<dbReference type="PANTHER" id="PTHR43531">
    <property type="entry name" value="PROTEIN ICFG"/>
    <property type="match status" value="1"/>
</dbReference>
<evidence type="ECO:0000256" key="4">
    <source>
        <dbReference type="ARBA" id="ARBA00022692"/>
    </source>
</evidence>
<keyword evidence="3" id="KW-0145">Chemotaxis</keyword>
<dbReference type="InterPro" id="IPR003660">
    <property type="entry name" value="HAMP_dom"/>
</dbReference>
<dbReference type="GO" id="GO:0005886">
    <property type="term" value="C:plasma membrane"/>
    <property type="evidence" value="ECO:0007669"/>
    <property type="project" value="UniProtKB-SubCell"/>
</dbReference>
<dbReference type="EMBL" id="AE017042">
    <property type="protein sequence ID" value="AAS61167.1"/>
    <property type="molecule type" value="Genomic_DNA"/>
</dbReference>
<evidence type="ECO:0000256" key="8">
    <source>
        <dbReference type="ARBA" id="ARBA00029447"/>
    </source>
</evidence>
<name>Q8D017_YERPE</name>
<organism evidence="13 16">
    <name type="scientific">Yersinia pestis</name>
    <dbReference type="NCBI Taxonomy" id="632"/>
    <lineage>
        <taxon>Bacteria</taxon>
        <taxon>Pseudomonadati</taxon>
        <taxon>Pseudomonadota</taxon>
        <taxon>Gammaproteobacteria</taxon>
        <taxon>Enterobacterales</taxon>
        <taxon>Yersiniaceae</taxon>
        <taxon>Yersinia</taxon>
    </lineage>
</organism>
<evidence type="ECO:0000313" key="14">
    <source>
        <dbReference type="EMBL" id="AAS61167.1"/>
    </source>
</evidence>
<dbReference type="GO" id="GO:0007165">
    <property type="term" value="P:signal transduction"/>
    <property type="evidence" value="ECO:0007669"/>
    <property type="project" value="UniProtKB-KW"/>
</dbReference>
<evidence type="ECO:0000313" key="16">
    <source>
        <dbReference type="Proteomes" id="UP000002490"/>
    </source>
</evidence>
<evidence type="ECO:0000256" key="7">
    <source>
        <dbReference type="ARBA" id="ARBA00023224"/>
    </source>
</evidence>
<accession>Q8D017</accession>
<comment type="similarity">
    <text evidence="8">Belongs to the methyl-accepting chemotaxis (MCP) protein family.</text>
</comment>
<dbReference type="Proteomes" id="UP000001019">
    <property type="component" value="Chromosome"/>
</dbReference>
<dbReference type="IntAct" id="Q8D017">
    <property type="interactions" value="6"/>
</dbReference>
<feature type="domain" description="HAMP" evidence="12">
    <location>
        <begin position="301"/>
        <end position="355"/>
    </location>
</feature>
<dbReference type="HOGENOM" id="CLU_000445_107_12_6"/>
<dbReference type="FunFam" id="1.10.287.950:FF:000001">
    <property type="entry name" value="Methyl-accepting chemotaxis sensory transducer"/>
    <property type="match status" value="1"/>
</dbReference>
<dbReference type="Proteomes" id="UP000002490">
    <property type="component" value="Chromosome"/>
</dbReference>
<reference evidence="15" key="3">
    <citation type="journal article" date="2004" name="DNA Res.">
        <title>Complete genome sequence of Yersinia pestis strain 91001, an isolate avirulent to humans.</title>
        <authorList>
            <person name="Song Y."/>
            <person name="Tong Z."/>
            <person name="Wang J."/>
            <person name="Wang L."/>
            <person name="Guo Z."/>
            <person name="Han Y."/>
            <person name="Zhang J."/>
            <person name="Pei D."/>
            <person name="Zhou D."/>
            <person name="Qin H."/>
            <person name="Pang X."/>
            <person name="Han Y."/>
            <person name="Zhai J."/>
            <person name="Li M."/>
            <person name="Cui B."/>
            <person name="Qi Z."/>
            <person name="Jin L."/>
            <person name="Dai R."/>
            <person name="Chen F."/>
            <person name="Li S."/>
            <person name="Ye C."/>
            <person name="Du Z."/>
            <person name="Lin W."/>
            <person name="Wang J."/>
            <person name="Yu J."/>
            <person name="Yang H."/>
            <person name="Wang J."/>
            <person name="Huang P."/>
            <person name="Yang R."/>
        </authorList>
    </citation>
    <scope>NUCLEOTIDE SEQUENCE [LARGE SCALE GENOMIC DNA]</scope>
    <source>
        <strain evidence="15">91001 / Biovar Mediaevalis</strain>
    </source>
</reference>
<keyword evidence="4 10" id="KW-0812">Transmembrane</keyword>
<dbReference type="EnsemblBacteria" id="AAS61167">
    <property type="protein sequence ID" value="AAS61167"/>
    <property type="gene ID" value="YP_0911"/>
</dbReference>
<feature type="transmembrane region" description="Helical" evidence="10">
    <location>
        <begin position="277"/>
        <end position="299"/>
    </location>
</feature>
<dbReference type="SUPFAM" id="SSF103190">
    <property type="entry name" value="Sensory domain-like"/>
    <property type="match status" value="1"/>
</dbReference>
<dbReference type="PANTHER" id="PTHR43531:SF16">
    <property type="entry name" value="METHYL-ACCEPTING CHEMOTAXIS PROTEIN II"/>
    <property type="match status" value="1"/>
</dbReference>
<dbReference type="Gene3D" id="3.30.450.20">
    <property type="entry name" value="PAS domain"/>
    <property type="match status" value="2"/>
</dbReference>
<dbReference type="SMART" id="SM00283">
    <property type="entry name" value="MA"/>
    <property type="match status" value="1"/>
</dbReference>
<dbReference type="GO" id="GO:0006935">
    <property type="term" value="P:chemotaxis"/>
    <property type="evidence" value="ECO:0007669"/>
    <property type="project" value="UniProtKB-KW"/>
</dbReference>
<dbReference type="InterPro" id="IPR033479">
    <property type="entry name" value="dCache_1"/>
</dbReference>
<keyword evidence="7 9" id="KW-0807">Transducer</keyword>
<dbReference type="CDD" id="cd11386">
    <property type="entry name" value="MCP_signal"/>
    <property type="match status" value="1"/>
</dbReference>
<dbReference type="KEGG" id="ypk:y2958"/>
<keyword evidence="5 10" id="KW-1133">Transmembrane helix</keyword>
<proteinExistence type="inferred from homology"/>
<evidence type="ECO:0000256" key="5">
    <source>
        <dbReference type="ARBA" id="ARBA00022989"/>
    </source>
</evidence>
<dbReference type="PROSITE" id="PS50885">
    <property type="entry name" value="HAMP"/>
    <property type="match status" value="1"/>
</dbReference>
<evidence type="ECO:0000256" key="2">
    <source>
        <dbReference type="ARBA" id="ARBA00022475"/>
    </source>
</evidence>
<keyword evidence="2" id="KW-1003">Cell membrane</keyword>
<evidence type="ECO:0000313" key="13">
    <source>
        <dbReference type="EMBL" id="AAM86509.1"/>
    </source>
</evidence>